<dbReference type="EMBL" id="GG662650">
    <property type="protein sequence ID" value="EWS73719.1"/>
    <property type="molecule type" value="Genomic_DNA"/>
</dbReference>
<organism evidence="1 2">
    <name type="scientific">Tetrahymena thermophila (strain SB210)</name>
    <dbReference type="NCBI Taxonomy" id="312017"/>
    <lineage>
        <taxon>Eukaryota</taxon>
        <taxon>Sar</taxon>
        <taxon>Alveolata</taxon>
        <taxon>Ciliophora</taxon>
        <taxon>Intramacronucleata</taxon>
        <taxon>Oligohymenophorea</taxon>
        <taxon>Hymenostomatida</taxon>
        <taxon>Tetrahymenina</taxon>
        <taxon>Tetrahymenidae</taxon>
        <taxon>Tetrahymena</taxon>
    </lineage>
</organism>
<evidence type="ECO:0000313" key="1">
    <source>
        <dbReference type="EMBL" id="EWS73719.1"/>
    </source>
</evidence>
<dbReference type="GeneID" id="24441938"/>
<dbReference type="RefSeq" id="XP_012653757.1">
    <property type="nucleotide sequence ID" value="XM_012798303.1"/>
</dbReference>
<accession>W7XIY8</accession>
<gene>
    <name evidence="1" type="ORF">TTHERM_001216094</name>
</gene>
<dbReference type="AlphaFoldDB" id="W7XIY8"/>
<name>W7XIY8_TETTS</name>
<sequence>MLVKVIQLVANFLINRQVQDQILHADCQIVNLHLQKFSKIKANCVKISKENKQSYNLKKRILQVQKQRNLQKKSFFESNTNKYRWMIGYKQININESEMIKIEQLTIGQLIINQKCGKLEEK</sequence>
<evidence type="ECO:0000313" key="2">
    <source>
        <dbReference type="Proteomes" id="UP000009168"/>
    </source>
</evidence>
<dbReference type="InParanoid" id="W7XIY8"/>
<keyword evidence="2" id="KW-1185">Reference proteome</keyword>
<proteinExistence type="predicted"/>
<protein>
    <submittedName>
        <fullName evidence="1">Uncharacterized protein</fullName>
    </submittedName>
</protein>
<dbReference type="KEGG" id="tet:TTHERM_001216094"/>
<dbReference type="Proteomes" id="UP000009168">
    <property type="component" value="Unassembled WGS sequence"/>
</dbReference>
<reference evidence="2" key="1">
    <citation type="journal article" date="2006" name="PLoS Biol.">
        <title>Macronuclear genome sequence of the ciliate Tetrahymena thermophila, a model eukaryote.</title>
        <authorList>
            <person name="Eisen J.A."/>
            <person name="Coyne R.S."/>
            <person name="Wu M."/>
            <person name="Wu D."/>
            <person name="Thiagarajan M."/>
            <person name="Wortman J.R."/>
            <person name="Badger J.H."/>
            <person name="Ren Q."/>
            <person name="Amedeo P."/>
            <person name="Jones K.M."/>
            <person name="Tallon L.J."/>
            <person name="Delcher A.L."/>
            <person name="Salzberg S.L."/>
            <person name="Silva J.C."/>
            <person name="Haas B.J."/>
            <person name="Majoros W.H."/>
            <person name="Farzad M."/>
            <person name="Carlton J.M."/>
            <person name="Smith R.K. Jr."/>
            <person name="Garg J."/>
            <person name="Pearlman R.E."/>
            <person name="Karrer K.M."/>
            <person name="Sun L."/>
            <person name="Manning G."/>
            <person name="Elde N.C."/>
            <person name="Turkewitz A.P."/>
            <person name="Asai D.J."/>
            <person name="Wilkes D.E."/>
            <person name="Wang Y."/>
            <person name="Cai H."/>
            <person name="Collins K."/>
            <person name="Stewart B.A."/>
            <person name="Lee S.R."/>
            <person name="Wilamowska K."/>
            <person name="Weinberg Z."/>
            <person name="Ruzzo W.L."/>
            <person name="Wloga D."/>
            <person name="Gaertig J."/>
            <person name="Frankel J."/>
            <person name="Tsao C.-C."/>
            <person name="Gorovsky M.A."/>
            <person name="Keeling P.J."/>
            <person name="Waller R.F."/>
            <person name="Patron N.J."/>
            <person name="Cherry J.M."/>
            <person name="Stover N.A."/>
            <person name="Krieger C.J."/>
            <person name="del Toro C."/>
            <person name="Ryder H.F."/>
            <person name="Williamson S.C."/>
            <person name="Barbeau R.A."/>
            <person name="Hamilton E.P."/>
            <person name="Orias E."/>
        </authorList>
    </citation>
    <scope>NUCLEOTIDE SEQUENCE [LARGE SCALE GENOMIC DNA]</scope>
    <source>
        <strain evidence="2">SB210</strain>
    </source>
</reference>